<dbReference type="SUPFAM" id="SSF52172">
    <property type="entry name" value="CheY-like"/>
    <property type="match status" value="2"/>
</dbReference>
<dbReference type="SUPFAM" id="SSF55785">
    <property type="entry name" value="PYP-like sensor domain (PAS domain)"/>
    <property type="match status" value="1"/>
</dbReference>
<accession>A0AAW9Q1E2</accession>
<gene>
    <name evidence="12" type="ORF">V4F39_04585</name>
</gene>
<evidence type="ECO:0000256" key="6">
    <source>
        <dbReference type="ARBA" id="ARBA00022777"/>
    </source>
</evidence>
<dbReference type="NCBIfam" id="TIGR00229">
    <property type="entry name" value="sensory_box"/>
    <property type="match status" value="1"/>
</dbReference>
<evidence type="ECO:0000259" key="11">
    <source>
        <dbReference type="PROSITE" id="PS50112"/>
    </source>
</evidence>
<dbReference type="Gene3D" id="6.10.250.690">
    <property type="match status" value="1"/>
</dbReference>
<dbReference type="InterPro" id="IPR035965">
    <property type="entry name" value="PAS-like_dom_sf"/>
</dbReference>
<evidence type="ECO:0000313" key="12">
    <source>
        <dbReference type="EMBL" id="MEF7613179.1"/>
    </source>
</evidence>
<evidence type="ECO:0000259" key="9">
    <source>
        <dbReference type="PROSITE" id="PS50109"/>
    </source>
</evidence>
<dbReference type="InterPro" id="IPR003594">
    <property type="entry name" value="HATPase_dom"/>
</dbReference>
<dbReference type="Pfam" id="PF00512">
    <property type="entry name" value="HisKA"/>
    <property type="match status" value="1"/>
</dbReference>
<dbReference type="InterPro" id="IPR036890">
    <property type="entry name" value="HATPase_C_sf"/>
</dbReference>
<dbReference type="InterPro" id="IPR003661">
    <property type="entry name" value="HisK_dim/P_dom"/>
</dbReference>
<name>A0AAW9Q1E2_9BURK</name>
<keyword evidence="13" id="KW-1185">Reference proteome</keyword>
<sequence length="665" mass="71820">MTDAHPPAGAIDRSAHEIMVVNDEPASRYATSRLLRSVGFRVREAATGAQALALADQGLSAIVLDVHLPDMDGIEVCRRLRTQYGLARMPVLHLSAAFVTDEDKVKGLDAGADAYLTHPVEPAVIVATVQALVRTRIAENAMRQSEAKFRAIYANAPSGICLIDGDGRFVEVNPAMAQLLGRDPGSLLGQRVSRFAPPDWAGRIDAWLGQPSQALSQGEFPLLDAAGAPVHIDWRLAPLSAEGVRLAMAVDISERLRMERARAHLIEQEQAARGEAERISRMKDELIAVLSHELRSPLNAVMSWAHVLQRRADPELLEKGLEAIKRNCRTQARLLSDILDASRMNAGKLQLELQLVDPQELLLSALEALQPSLQDNDNEVVTELSGPYLPVLVDPARFQQIVWNLLGNATKFSPRGAPIHIGLQQTEHGLRLSIADEGRGIEREFLPFLFDRFSQADARANRSHGGLGLGLSIVKQLVQQHGGSVSAFSEGPGKGSVFHVDLPPAPSAADAGPSASPPEDSTLGDLADAGLVDDTLRGRRVLLVDDDVEACHALALILADRGVLVSTAHSHDEALQALPGCAPDVLVSDLGMPGKTGFDLMRHIRQNEQRDDHLPAVALTAFTRPKDVDEAMAAGFDAHCPKPLRPAELMHVMARLLQRSAPGRA</sequence>
<dbReference type="Gene3D" id="3.30.565.10">
    <property type="entry name" value="Histidine kinase-like ATPase, C-terminal domain"/>
    <property type="match status" value="1"/>
</dbReference>
<evidence type="ECO:0000256" key="5">
    <source>
        <dbReference type="ARBA" id="ARBA00022679"/>
    </source>
</evidence>
<dbReference type="FunFam" id="3.30.565.10:FF:000006">
    <property type="entry name" value="Sensor histidine kinase WalK"/>
    <property type="match status" value="1"/>
</dbReference>
<dbReference type="SMART" id="SM00091">
    <property type="entry name" value="PAS"/>
    <property type="match status" value="1"/>
</dbReference>
<dbReference type="Gene3D" id="1.10.287.130">
    <property type="match status" value="1"/>
</dbReference>
<dbReference type="SUPFAM" id="SSF47384">
    <property type="entry name" value="Homodimeric domain of signal transducing histidine kinase"/>
    <property type="match status" value="1"/>
</dbReference>
<dbReference type="PROSITE" id="PS50109">
    <property type="entry name" value="HIS_KIN"/>
    <property type="match status" value="1"/>
</dbReference>
<dbReference type="PRINTS" id="PR00344">
    <property type="entry name" value="BCTRLSENSOR"/>
</dbReference>
<dbReference type="Gene3D" id="3.40.50.2300">
    <property type="match status" value="2"/>
</dbReference>
<dbReference type="GO" id="GO:0000155">
    <property type="term" value="F:phosphorelay sensor kinase activity"/>
    <property type="evidence" value="ECO:0007669"/>
    <property type="project" value="InterPro"/>
</dbReference>
<dbReference type="Proteomes" id="UP001336250">
    <property type="component" value="Unassembled WGS sequence"/>
</dbReference>
<comment type="caution">
    <text evidence="12">The sequence shown here is derived from an EMBL/GenBank/DDBJ whole genome shotgun (WGS) entry which is preliminary data.</text>
</comment>
<dbReference type="CDD" id="cd00082">
    <property type="entry name" value="HisKA"/>
    <property type="match status" value="1"/>
</dbReference>
<keyword evidence="6" id="KW-0418">Kinase</keyword>
<dbReference type="PANTHER" id="PTHR43547">
    <property type="entry name" value="TWO-COMPONENT HISTIDINE KINASE"/>
    <property type="match status" value="1"/>
</dbReference>
<dbReference type="CDD" id="cd00130">
    <property type="entry name" value="PAS"/>
    <property type="match status" value="1"/>
</dbReference>
<evidence type="ECO:0000313" key="13">
    <source>
        <dbReference type="Proteomes" id="UP001336250"/>
    </source>
</evidence>
<feature type="region of interest" description="Disordered" evidence="8">
    <location>
        <begin position="499"/>
        <end position="526"/>
    </location>
</feature>
<dbReference type="SUPFAM" id="SSF55874">
    <property type="entry name" value="ATPase domain of HSP90 chaperone/DNA topoisomerase II/histidine kinase"/>
    <property type="match status" value="1"/>
</dbReference>
<dbReference type="InterPro" id="IPR004358">
    <property type="entry name" value="Sig_transdc_His_kin-like_C"/>
</dbReference>
<dbReference type="Pfam" id="PF08448">
    <property type="entry name" value="PAS_4"/>
    <property type="match status" value="1"/>
</dbReference>
<feature type="domain" description="Response regulatory" evidence="10">
    <location>
        <begin position="540"/>
        <end position="657"/>
    </location>
</feature>
<evidence type="ECO:0000259" key="10">
    <source>
        <dbReference type="PROSITE" id="PS50110"/>
    </source>
</evidence>
<feature type="domain" description="Response regulatory" evidence="10">
    <location>
        <begin position="17"/>
        <end position="133"/>
    </location>
</feature>
<dbReference type="Gene3D" id="3.30.450.20">
    <property type="entry name" value="PAS domain"/>
    <property type="match status" value="1"/>
</dbReference>
<feature type="compositionally biased region" description="Low complexity" evidence="8">
    <location>
        <begin position="507"/>
        <end position="526"/>
    </location>
</feature>
<evidence type="ECO:0000256" key="2">
    <source>
        <dbReference type="ARBA" id="ARBA00004429"/>
    </source>
</evidence>
<evidence type="ECO:0000256" key="4">
    <source>
        <dbReference type="ARBA" id="ARBA00022553"/>
    </source>
</evidence>
<dbReference type="PROSITE" id="PS50110">
    <property type="entry name" value="RESPONSE_REGULATORY"/>
    <property type="match status" value="2"/>
</dbReference>
<keyword evidence="5" id="KW-0808">Transferase</keyword>
<feature type="modified residue" description="4-aspartylphosphate" evidence="7">
    <location>
        <position position="65"/>
    </location>
</feature>
<evidence type="ECO:0000256" key="8">
    <source>
        <dbReference type="SAM" id="MobiDB-lite"/>
    </source>
</evidence>
<dbReference type="InterPro" id="IPR013656">
    <property type="entry name" value="PAS_4"/>
</dbReference>
<proteinExistence type="predicted"/>
<reference evidence="12 13" key="1">
    <citation type="submission" date="2024-02" db="EMBL/GenBank/DDBJ databases">
        <title>Genome sequence of Aquincola sp. MAHUQ-54.</title>
        <authorList>
            <person name="Huq M.A."/>
        </authorList>
    </citation>
    <scope>NUCLEOTIDE SEQUENCE [LARGE SCALE GENOMIC DNA]</scope>
    <source>
        <strain evidence="12 13">MAHUQ-54</strain>
    </source>
</reference>
<dbReference type="AlphaFoldDB" id="A0AAW9Q1E2"/>
<comment type="catalytic activity">
    <reaction evidence="1">
        <text>ATP + protein L-histidine = ADP + protein N-phospho-L-histidine.</text>
        <dbReference type="EC" id="2.7.13.3"/>
    </reaction>
</comment>
<dbReference type="SMART" id="SM00448">
    <property type="entry name" value="REC"/>
    <property type="match status" value="2"/>
</dbReference>
<dbReference type="InterPro" id="IPR000014">
    <property type="entry name" value="PAS"/>
</dbReference>
<dbReference type="Pfam" id="PF00072">
    <property type="entry name" value="Response_reg"/>
    <property type="match status" value="2"/>
</dbReference>
<dbReference type="GO" id="GO:0005886">
    <property type="term" value="C:plasma membrane"/>
    <property type="evidence" value="ECO:0007669"/>
    <property type="project" value="UniProtKB-SubCell"/>
</dbReference>
<evidence type="ECO:0000256" key="1">
    <source>
        <dbReference type="ARBA" id="ARBA00000085"/>
    </source>
</evidence>
<dbReference type="InterPro" id="IPR001789">
    <property type="entry name" value="Sig_transdc_resp-reg_receiver"/>
</dbReference>
<dbReference type="InterPro" id="IPR036097">
    <property type="entry name" value="HisK_dim/P_sf"/>
</dbReference>
<dbReference type="SMART" id="SM00388">
    <property type="entry name" value="HisKA"/>
    <property type="match status" value="1"/>
</dbReference>
<feature type="domain" description="PAS" evidence="11">
    <location>
        <begin position="145"/>
        <end position="199"/>
    </location>
</feature>
<organism evidence="12 13">
    <name type="scientific">Aquincola agrisoli</name>
    <dbReference type="NCBI Taxonomy" id="3119538"/>
    <lineage>
        <taxon>Bacteria</taxon>
        <taxon>Pseudomonadati</taxon>
        <taxon>Pseudomonadota</taxon>
        <taxon>Betaproteobacteria</taxon>
        <taxon>Burkholderiales</taxon>
        <taxon>Sphaerotilaceae</taxon>
        <taxon>Aquincola</taxon>
    </lineage>
</organism>
<feature type="domain" description="Histidine kinase" evidence="9">
    <location>
        <begin position="289"/>
        <end position="506"/>
    </location>
</feature>
<protein>
    <recommendedName>
        <fullName evidence="3">histidine kinase</fullName>
        <ecNumber evidence="3">2.7.13.3</ecNumber>
    </recommendedName>
</protein>
<dbReference type="InterPro" id="IPR011006">
    <property type="entry name" value="CheY-like_superfamily"/>
</dbReference>
<dbReference type="Pfam" id="PF02518">
    <property type="entry name" value="HATPase_c"/>
    <property type="match status" value="1"/>
</dbReference>
<dbReference type="PROSITE" id="PS50112">
    <property type="entry name" value="PAS"/>
    <property type="match status" value="1"/>
</dbReference>
<dbReference type="PANTHER" id="PTHR43547:SF2">
    <property type="entry name" value="HYBRID SIGNAL TRANSDUCTION HISTIDINE KINASE C"/>
    <property type="match status" value="1"/>
</dbReference>
<evidence type="ECO:0000256" key="7">
    <source>
        <dbReference type="PROSITE-ProRule" id="PRU00169"/>
    </source>
</evidence>
<comment type="subcellular location">
    <subcellularLocation>
        <location evidence="2">Cell inner membrane</location>
        <topology evidence="2">Multi-pass membrane protein</topology>
    </subcellularLocation>
</comment>
<dbReference type="InterPro" id="IPR005467">
    <property type="entry name" value="His_kinase_dom"/>
</dbReference>
<dbReference type="EC" id="2.7.13.3" evidence="3"/>
<dbReference type="EMBL" id="JAZIBG010000014">
    <property type="protein sequence ID" value="MEF7613179.1"/>
    <property type="molecule type" value="Genomic_DNA"/>
</dbReference>
<dbReference type="RefSeq" id="WP_332288126.1">
    <property type="nucleotide sequence ID" value="NZ_JAZIBG010000014.1"/>
</dbReference>
<feature type="modified residue" description="4-aspartylphosphate" evidence="7">
    <location>
        <position position="589"/>
    </location>
</feature>
<dbReference type="SMART" id="SM00387">
    <property type="entry name" value="HATPase_c"/>
    <property type="match status" value="1"/>
</dbReference>
<dbReference type="CDD" id="cd17574">
    <property type="entry name" value="REC_OmpR"/>
    <property type="match status" value="1"/>
</dbReference>
<keyword evidence="4 7" id="KW-0597">Phosphoprotein</keyword>
<evidence type="ECO:0000256" key="3">
    <source>
        <dbReference type="ARBA" id="ARBA00012438"/>
    </source>
</evidence>